<dbReference type="InterPro" id="IPR011989">
    <property type="entry name" value="ARM-like"/>
</dbReference>
<feature type="domain" description="ELMO" evidence="5">
    <location>
        <begin position="305"/>
        <end position="477"/>
    </location>
</feature>
<evidence type="ECO:0000256" key="2">
    <source>
        <dbReference type="ARBA" id="ARBA00022907"/>
    </source>
</evidence>
<comment type="function">
    <text evidence="4">Involved in cytoskeletal rearrangements required for phagocytosis of apoptotic cells and cell motility. Acts in association with DOCK1 and CRK. Was initially proposed to be required in complex with DOCK1 to activate Rac Rho small GTPases. May enhance the guanine nucleotide exchange factor (GEF) activity of DOCK1.</text>
</comment>
<evidence type="ECO:0000256" key="1">
    <source>
        <dbReference type="ARBA" id="ARBA00022703"/>
    </source>
</evidence>
<dbReference type="GO" id="GO:0006909">
    <property type="term" value="P:phagocytosis"/>
    <property type="evidence" value="ECO:0007669"/>
    <property type="project" value="UniProtKB-KW"/>
</dbReference>
<dbReference type="PROSITE" id="PS51335">
    <property type="entry name" value="ELMO"/>
    <property type="match status" value="1"/>
</dbReference>
<dbReference type="SUPFAM" id="SSF50729">
    <property type="entry name" value="PH domain-like"/>
    <property type="match status" value="1"/>
</dbReference>
<dbReference type="Pfam" id="PF11841">
    <property type="entry name" value="ELMO_ARM"/>
    <property type="match status" value="1"/>
</dbReference>
<dbReference type="GO" id="GO:0017124">
    <property type="term" value="F:SH3 domain binding"/>
    <property type="evidence" value="ECO:0007669"/>
    <property type="project" value="UniProtKB-KW"/>
</dbReference>
<dbReference type="InterPro" id="IPR050868">
    <property type="entry name" value="ELMO_domain-containing"/>
</dbReference>
<dbReference type="Gene3D" id="2.30.29.30">
    <property type="entry name" value="Pleckstrin-homology domain (PH domain)/Phosphotyrosine-binding domain (PTB)"/>
    <property type="match status" value="1"/>
</dbReference>
<organism evidence="6">
    <name type="scientific">Equus asinus asinus</name>
    <dbReference type="NCBI Taxonomy" id="83772"/>
    <lineage>
        <taxon>Eukaryota</taxon>
        <taxon>Metazoa</taxon>
        <taxon>Chordata</taxon>
        <taxon>Craniata</taxon>
        <taxon>Vertebrata</taxon>
        <taxon>Euteleostomi</taxon>
        <taxon>Mammalia</taxon>
        <taxon>Eutheria</taxon>
        <taxon>Laurasiatheria</taxon>
        <taxon>Perissodactyla</taxon>
        <taxon>Equidae</taxon>
        <taxon>Equus</taxon>
    </lineage>
</organism>
<evidence type="ECO:0000256" key="3">
    <source>
        <dbReference type="ARBA" id="ARBA00023036"/>
    </source>
</evidence>
<dbReference type="PANTHER" id="PTHR12771">
    <property type="entry name" value="ENGULFMENT AND CELL MOTILITY"/>
    <property type="match status" value="1"/>
</dbReference>
<dbReference type="SUPFAM" id="SSF48371">
    <property type="entry name" value="ARM repeat"/>
    <property type="match status" value="1"/>
</dbReference>
<evidence type="ECO:0000259" key="5">
    <source>
        <dbReference type="PROSITE" id="PS51335"/>
    </source>
</evidence>
<sequence length="718" mass="81375">MPKALSDLRSLHLQAKPLAAVLKEVCDAWSLAHSERYALQFADGHRRYITENVSPISHSAPTVLSLTPSNLAEWLLGRLQSGSREVRREALQHLVLLAPDMTFAQEVISRDGLQRLGTIIEDGDDLGEVLALTLRTFLELMEHGVVSWETLSIPFVRKVGSYVNMNLMDASVQPLALRLLESVTLSSPALGQLVKSEVPLSRLLVHLQVMNQQLQTKAMALLTALLQGASPAERKSTSHPPQDMLDQLWQRNLRQFIYKVGRMEPGRPFPTPHLPMAHHLYVLQSLTLGLLEPRMRMPLDPYSQEQREQLQALRQAAFEPEGESLGTGLSADRRRSLCAREFRKLGFSNSNPGQDLERVPPGLLALDNMLYFSRHAPSAYSRFVLENSSREDKHECPFARSSIQLTVLLCELLRVGEPCSETAQDFSPMFFGQDQSFHELFCVSIQLLNKTWKEMRATQEDFDKVMQVVREQLARTLALKPSSLELFRTKVNALTYGEVLRLRQTERLHQEGTLAPPILELREKLKPELMGLIRQQRLLRLCEGTLFRKISSRRRQDKLWFCCLSPNHKVLQYGDVEEGASPPPPESLPEQLPVADIRALLTGKDCPHVREKGSGKQNKDLYELAFSVSYDREEEEAYLNFIAPSKREFHLWTDGLSALLGSPMGSEQTRLDLEQLLTMETKLRLLELENVPIPEKPPPIPPPPTNFNFCYDCSIAEP</sequence>
<dbReference type="InterPro" id="IPR011993">
    <property type="entry name" value="PH-like_dom_sf"/>
</dbReference>
<name>A0A8C4LVN3_EQUAS</name>
<dbReference type="Pfam" id="PF04727">
    <property type="entry name" value="ELMO_CED12"/>
    <property type="match status" value="1"/>
</dbReference>
<evidence type="ECO:0000256" key="4">
    <source>
        <dbReference type="ARBA" id="ARBA00024863"/>
    </source>
</evidence>
<gene>
    <name evidence="6" type="primary">ELMO3</name>
</gene>
<proteinExistence type="predicted"/>
<dbReference type="InterPro" id="IPR006816">
    <property type="entry name" value="ELMO_dom"/>
</dbReference>
<reference evidence="6" key="1">
    <citation type="submission" date="2023-03" db="UniProtKB">
        <authorList>
            <consortium name="Ensembl"/>
        </authorList>
    </citation>
    <scope>IDENTIFICATION</scope>
</reference>
<dbReference type="Gene3D" id="1.25.10.10">
    <property type="entry name" value="Leucine-rich Repeat Variant"/>
    <property type="match status" value="1"/>
</dbReference>
<dbReference type="InterPro" id="IPR001849">
    <property type="entry name" value="PH_domain"/>
</dbReference>
<dbReference type="InterPro" id="IPR016024">
    <property type="entry name" value="ARM-type_fold"/>
</dbReference>
<accession>A0A8C4LVN3</accession>
<dbReference type="PANTHER" id="PTHR12771:SF16">
    <property type="entry name" value="ENGULFMENT AND CELL MOTILITY PROTEIN 3"/>
    <property type="match status" value="1"/>
</dbReference>
<dbReference type="GO" id="GO:0006915">
    <property type="term" value="P:apoptotic process"/>
    <property type="evidence" value="ECO:0007669"/>
    <property type="project" value="UniProtKB-KW"/>
</dbReference>
<protein>
    <submittedName>
        <fullName evidence="6">Engulfment and cell motility 3</fullName>
    </submittedName>
</protein>
<dbReference type="InterPro" id="IPR024574">
    <property type="entry name" value="ELMO_ARM"/>
</dbReference>
<evidence type="ECO:0000313" key="6">
    <source>
        <dbReference type="Ensembl" id="ENSEASP00005017764.1"/>
    </source>
</evidence>
<dbReference type="GO" id="GO:0007015">
    <property type="term" value="P:actin filament organization"/>
    <property type="evidence" value="ECO:0007669"/>
    <property type="project" value="TreeGrafter"/>
</dbReference>
<dbReference type="GO" id="GO:0048870">
    <property type="term" value="P:cell motility"/>
    <property type="evidence" value="ECO:0007669"/>
    <property type="project" value="TreeGrafter"/>
</dbReference>
<dbReference type="AlphaFoldDB" id="A0A8C4LVN3"/>
<dbReference type="Pfam" id="PF16457">
    <property type="entry name" value="PH_12"/>
    <property type="match status" value="1"/>
</dbReference>
<keyword evidence="2" id="KW-0581">Phagocytosis</keyword>
<keyword evidence="1" id="KW-0053">Apoptosis</keyword>
<dbReference type="Ensembl" id="ENSEAST00005019285.1">
    <property type="protein sequence ID" value="ENSEASP00005017764.1"/>
    <property type="gene ID" value="ENSEASG00005011163.1"/>
</dbReference>
<dbReference type="Gene3D" id="6.10.250.810">
    <property type="match status" value="1"/>
</dbReference>
<keyword evidence="3" id="KW-0729">SH3-binding</keyword>